<dbReference type="InterPro" id="IPR006580">
    <property type="entry name" value="Znf_TTF"/>
</dbReference>
<dbReference type="SMART" id="SM00597">
    <property type="entry name" value="ZnF_TTF"/>
    <property type="match status" value="1"/>
</dbReference>
<dbReference type="SUPFAM" id="SSF53098">
    <property type="entry name" value="Ribonuclease H-like"/>
    <property type="match status" value="1"/>
</dbReference>
<dbReference type="PANTHER" id="PTHR46880:SF9">
    <property type="entry name" value="ZINC FINGER PROTEIN 862"/>
    <property type="match status" value="1"/>
</dbReference>
<dbReference type="PANTHER" id="PTHR46880">
    <property type="entry name" value="RAS-ASSOCIATING DOMAIN-CONTAINING PROTEIN"/>
    <property type="match status" value="1"/>
</dbReference>
<dbReference type="Proteomes" id="UP000828390">
    <property type="component" value="Unassembled WGS sequence"/>
</dbReference>
<dbReference type="AlphaFoldDB" id="A0A9D4H9I6"/>
<dbReference type="EMBL" id="JAIWYP010000005">
    <property type="protein sequence ID" value="KAH3827747.1"/>
    <property type="molecule type" value="Genomic_DNA"/>
</dbReference>
<dbReference type="EMBL" id="JAIWYP010000007">
    <property type="protein sequence ID" value="KAH3800901.1"/>
    <property type="molecule type" value="Genomic_DNA"/>
</dbReference>
<dbReference type="OrthoDB" id="10051404at2759"/>
<dbReference type="InterPro" id="IPR057456">
    <property type="entry name" value="Znf_C17orf113"/>
</dbReference>
<feature type="region of interest" description="Disordered" evidence="1">
    <location>
        <begin position="1"/>
        <end position="31"/>
    </location>
</feature>
<reference evidence="4" key="2">
    <citation type="submission" date="2020-11" db="EMBL/GenBank/DDBJ databases">
        <authorList>
            <person name="McCartney M.A."/>
            <person name="Auch B."/>
            <person name="Kono T."/>
            <person name="Mallez S."/>
            <person name="Becker A."/>
            <person name="Gohl D.M."/>
            <person name="Silverstein K.A.T."/>
            <person name="Koren S."/>
            <person name="Bechman K.B."/>
            <person name="Herman A."/>
            <person name="Abrahante J.E."/>
            <person name="Garbe J."/>
        </authorList>
    </citation>
    <scope>NUCLEOTIDE SEQUENCE</scope>
    <source>
        <strain evidence="4">Duluth1</strain>
        <tissue evidence="4">Whole animal</tissue>
    </source>
</reference>
<comment type="caution">
    <text evidence="4">The sequence shown here is derived from an EMBL/GenBank/DDBJ whole genome shotgun (WGS) entry which is preliminary data.</text>
</comment>
<feature type="compositionally biased region" description="Basic and acidic residues" evidence="1">
    <location>
        <begin position="17"/>
        <end position="31"/>
    </location>
</feature>
<organism evidence="4 5">
    <name type="scientific">Dreissena polymorpha</name>
    <name type="common">Zebra mussel</name>
    <name type="synonym">Mytilus polymorpha</name>
    <dbReference type="NCBI Taxonomy" id="45954"/>
    <lineage>
        <taxon>Eukaryota</taxon>
        <taxon>Metazoa</taxon>
        <taxon>Spiralia</taxon>
        <taxon>Lophotrochozoa</taxon>
        <taxon>Mollusca</taxon>
        <taxon>Bivalvia</taxon>
        <taxon>Autobranchia</taxon>
        <taxon>Heteroconchia</taxon>
        <taxon>Euheterodonta</taxon>
        <taxon>Imparidentia</taxon>
        <taxon>Neoheterodontei</taxon>
        <taxon>Myida</taxon>
        <taxon>Dreissenoidea</taxon>
        <taxon>Dreissenidae</taxon>
        <taxon>Dreissena</taxon>
    </lineage>
</organism>
<name>A0A9D4H9I6_DREPO</name>
<dbReference type="Pfam" id="PF25431">
    <property type="entry name" value="zf-C17orf113"/>
    <property type="match status" value="1"/>
</dbReference>
<keyword evidence="5" id="KW-1185">Reference proteome</keyword>
<feature type="domain" description="TTF-type" evidence="2">
    <location>
        <begin position="35"/>
        <end position="122"/>
    </location>
</feature>
<proteinExistence type="predicted"/>
<dbReference type="InterPro" id="IPR012337">
    <property type="entry name" value="RNaseH-like_sf"/>
</dbReference>
<gene>
    <name evidence="4" type="ORF">DPMN_129689</name>
    <name evidence="3" type="ORF">DPMN_154544</name>
</gene>
<reference evidence="4" key="1">
    <citation type="journal article" date="2019" name="bioRxiv">
        <title>The Genome of the Zebra Mussel, Dreissena polymorpha: A Resource for Invasive Species Research.</title>
        <authorList>
            <person name="McCartney M.A."/>
            <person name="Auch B."/>
            <person name="Kono T."/>
            <person name="Mallez S."/>
            <person name="Zhang Y."/>
            <person name="Obille A."/>
            <person name="Becker A."/>
            <person name="Abrahante J.E."/>
            <person name="Garbe J."/>
            <person name="Badalamenti J.P."/>
            <person name="Herman A."/>
            <person name="Mangelson H."/>
            <person name="Liachko I."/>
            <person name="Sullivan S."/>
            <person name="Sone E.D."/>
            <person name="Koren S."/>
            <person name="Silverstein K.A.T."/>
            <person name="Beckman K.B."/>
            <person name="Gohl D.M."/>
        </authorList>
    </citation>
    <scope>NUCLEOTIDE SEQUENCE</scope>
    <source>
        <strain evidence="4">Duluth1</strain>
        <tissue evidence="4">Whole animal</tissue>
    </source>
</reference>
<feature type="compositionally biased region" description="Polar residues" evidence="1">
    <location>
        <begin position="108"/>
        <end position="117"/>
    </location>
</feature>
<evidence type="ECO:0000313" key="3">
    <source>
        <dbReference type="EMBL" id="KAH3800901.1"/>
    </source>
</evidence>
<protein>
    <recommendedName>
        <fullName evidence="2">TTF-type domain-containing protein</fullName>
    </recommendedName>
</protein>
<sequence>MSFLRFYDGAKPGKKGKLTDDKKKEKAKEYESRRVERSFQSKWKNERDWLEYDEETKTMFCTCCRANSQFRSVSVKGNTFVEGSCNFRHSAIVDHEKSTPHEKALRMSKTTPLTPSELKTTEAGNALKMLQAAERNKLCYLFRNVHAIAKNNRPISDYKWLCELDIAKQIEIGSTYINDHAAVNFIHHIAKVELSHTEKQCKAVPFLSFLMDGTTDISGSEQETLYLRYSKTGNVTERFLNTSSPKSTTSADLYDHVIDVLKQTNIDKDKLVGMGTDGASNMTGSRTGLSTLMKQRINSELVNVHCLSHRLELAFRDAIKKNKQYEKLMTFLIGVHYFYKKSHKQKTGLLTAISTIGKGVLPPKVTGTRWLPHLFRSVTALLKTFQALEIHLATASHGNPKAEGLYKLMTDINLLAFCIFLLDALDPAMRLSLKLQRSDVTLCDSLCWIESTMEILQEKKGRIW</sequence>
<evidence type="ECO:0000313" key="5">
    <source>
        <dbReference type="Proteomes" id="UP000828390"/>
    </source>
</evidence>
<accession>A0A9D4H9I6</accession>
<evidence type="ECO:0000256" key="1">
    <source>
        <dbReference type="SAM" id="MobiDB-lite"/>
    </source>
</evidence>
<evidence type="ECO:0000313" key="4">
    <source>
        <dbReference type="EMBL" id="KAH3827747.1"/>
    </source>
</evidence>
<evidence type="ECO:0000259" key="2">
    <source>
        <dbReference type="SMART" id="SM00597"/>
    </source>
</evidence>
<feature type="region of interest" description="Disordered" evidence="1">
    <location>
        <begin position="98"/>
        <end position="117"/>
    </location>
</feature>